<protein>
    <recommendedName>
        <fullName evidence="5">MHD domain-containing protein</fullName>
    </recommendedName>
</protein>
<keyword evidence="3" id="KW-0653">Protein transport</keyword>
<dbReference type="InterPro" id="IPR036168">
    <property type="entry name" value="AP2_Mu_C_sf"/>
</dbReference>
<reference evidence="6" key="1">
    <citation type="submission" date="2021-10" db="EMBL/GenBank/DDBJ databases">
        <title>De novo Genome Assembly of Clathrus columnatus (Basidiomycota, Fungi) Using Illumina and Nanopore Sequence Data.</title>
        <authorList>
            <person name="Ogiso-Tanaka E."/>
            <person name="Itagaki H."/>
            <person name="Hosoya T."/>
            <person name="Hosaka K."/>
        </authorList>
    </citation>
    <scope>NUCLEOTIDE SEQUENCE</scope>
    <source>
        <strain evidence="6">MO-923</strain>
    </source>
</reference>
<dbReference type="PROSITE" id="PS00990">
    <property type="entry name" value="CLAT_ADAPTOR_M_1"/>
    <property type="match status" value="1"/>
</dbReference>
<evidence type="ECO:0000256" key="2">
    <source>
        <dbReference type="ARBA" id="ARBA00022448"/>
    </source>
</evidence>
<organism evidence="6 7">
    <name type="scientific">Clathrus columnatus</name>
    <dbReference type="NCBI Taxonomy" id="1419009"/>
    <lineage>
        <taxon>Eukaryota</taxon>
        <taxon>Fungi</taxon>
        <taxon>Dikarya</taxon>
        <taxon>Basidiomycota</taxon>
        <taxon>Agaricomycotina</taxon>
        <taxon>Agaricomycetes</taxon>
        <taxon>Phallomycetidae</taxon>
        <taxon>Phallales</taxon>
        <taxon>Clathraceae</taxon>
        <taxon>Clathrus</taxon>
    </lineage>
</organism>
<dbReference type="PROSITE" id="PS51072">
    <property type="entry name" value="MHD"/>
    <property type="match status" value="1"/>
</dbReference>
<comment type="caution">
    <text evidence="6">The sequence shown here is derived from an EMBL/GenBank/DDBJ whole genome shotgun (WGS) entry which is preliminary data.</text>
</comment>
<keyword evidence="7" id="KW-1185">Reference proteome</keyword>
<dbReference type="AlphaFoldDB" id="A0AAV4ZYL3"/>
<dbReference type="Proteomes" id="UP001050691">
    <property type="component" value="Unassembled WGS sequence"/>
</dbReference>
<dbReference type="GO" id="GO:0030131">
    <property type="term" value="C:clathrin adaptor complex"/>
    <property type="evidence" value="ECO:0007669"/>
    <property type="project" value="InterPro"/>
</dbReference>
<evidence type="ECO:0000313" key="6">
    <source>
        <dbReference type="EMBL" id="GJJ07396.1"/>
    </source>
</evidence>
<dbReference type="InterPro" id="IPR050431">
    <property type="entry name" value="Adaptor_comp_med_subunit"/>
</dbReference>
<evidence type="ECO:0000259" key="5">
    <source>
        <dbReference type="PROSITE" id="PS51072"/>
    </source>
</evidence>
<dbReference type="GO" id="GO:0006886">
    <property type="term" value="P:intracellular protein transport"/>
    <property type="evidence" value="ECO:0007669"/>
    <property type="project" value="InterPro"/>
</dbReference>
<keyword evidence="2" id="KW-0813">Transport</keyword>
<gene>
    <name evidence="6" type="ORF">Clacol_001598</name>
</gene>
<comment type="subcellular location">
    <subcellularLocation>
        <location evidence="1">Endomembrane system</location>
    </subcellularLocation>
</comment>
<evidence type="ECO:0000256" key="3">
    <source>
        <dbReference type="ARBA" id="ARBA00022927"/>
    </source>
</evidence>
<dbReference type="GO" id="GO:0012505">
    <property type="term" value="C:endomembrane system"/>
    <property type="evidence" value="ECO:0007669"/>
    <property type="project" value="UniProtKB-SubCell"/>
</dbReference>
<dbReference type="Pfam" id="PF00928">
    <property type="entry name" value="Adap_comp_sub"/>
    <property type="match status" value="1"/>
</dbReference>
<proteinExistence type="predicted"/>
<dbReference type="SUPFAM" id="SSF49447">
    <property type="entry name" value="Second domain of Mu2 adaptin subunit (ap50) of ap2 adaptor"/>
    <property type="match status" value="1"/>
</dbReference>
<dbReference type="GO" id="GO:0016192">
    <property type="term" value="P:vesicle-mediated transport"/>
    <property type="evidence" value="ECO:0007669"/>
    <property type="project" value="InterPro"/>
</dbReference>
<dbReference type="EMBL" id="BPWL01000002">
    <property type="protein sequence ID" value="GJJ07396.1"/>
    <property type="molecule type" value="Genomic_DNA"/>
</dbReference>
<evidence type="ECO:0000313" key="7">
    <source>
        <dbReference type="Proteomes" id="UP001050691"/>
    </source>
</evidence>
<keyword evidence="4" id="KW-0472">Membrane</keyword>
<feature type="domain" description="MHD" evidence="5">
    <location>
        <begin position="7"/>
        <end position="258"/>
    </location>
</feature>
<sequence length="262" mass="29036">MLDDGYPLTTELNALRDIILPPSFADNILSVAGVAGLSKASSKPFSSPIPWRKAGLKYNNNEIYFDVVEELDAIINGLQKWRRDKSLSFVPPDRSFILMEYHFVPVSATGNSQMTGPPFTLKPVIVIRKNGGDISFTLISRLSGKTMSVRVELYLGNGSTGANCTCSAGSNWGYDPSKMVLYWDMGTINPLSTNTLRGTFTSSAEQPRISPAIQAQFEIDQHTYSSLKIDQLKLSGESYKPYKGVRSRSRGMVEFRWNNDVS</sequence>
<accession>A0AAV4ZYL3</accession>
<dbReference type="InterPro" id="IPR028565">
    <property type="entry name" value="MHD"/>
</dbReference>
<evidence type="ECO:0000256" key="4">
    <source>
        <dbReference type="ARBA" id="ARBA00023136"/>
    </source>
</evidence>
<evidence type="ECO:0000256" key="1">
    <source>
        <dbReference type="ARBA" id="ARBA00004308"/>
    </source>
</evidence>
<name>A0AAV4ZYL3_9AGAM</name>
<dbReference type="Gene3D" id="2.60.40.1170">
    <property type="entry name" value="Mu homology domain, subdomain B"/>
    <property type="match status" value="2"/>
</dbReference>
<dbReference type="PANTHER" id="PTHR10529">
    <property type="entry name" value="AP COMPLEX SUBUNIT MU"/>
    <property type="match status" value="1"/>
</dbReference>
<dbReference type="InterPro" id="IPR018240">
    <property type="entry name" value="Clathrin_mu_CS"/>
</dbReference>